<dbReference type="Proteomes" id="UP000070412">
    <property type="component" value="Unassembled WGS sequence"/>
</dbReference>
<dbReference type="GO" id="GO:0006511">
    <property type="term" value="P:ubiquitin-dependent protein catabolic process"/>
    <property type="evidence" value="ECO:0007669"/>
    <property type="project" value="InterPro"/>
</dbReference>
<dbReference type="EnsemblMetazoa" id="SSS_7745s_mrna">
    <property type="protein sequence ID" value="KAF7492955.1"/>
    <property type="gene ID" value="SSS_7745"/>
</dbReference>
<sequence length="240" mass="27157">MNNQDAESSAPEIELDNRLIYIEPSDSNEKLPITRRAARLSIYLRDVLDLNDQQAFHDSPGKKSSNSRSILTDNCDSIVTIPLRNQSCCNLNTMKNIIRWCEYHCDDPKLITNNREDSIDEDDGGGATGAGSSVLGGVDQRRKVLDELPSYWDRRFLSDIVGDEDPNLGWSKRADLYDLLIAAHFLQIQPIVEIGGKFICSTIKDKSIEQVRNFLGITNDLDDDDEFRNIVADSDWSFNR</sequence>
<accession>A0A834RA46</accession>
<feature type="domain" description="SKP1 component dimerisation" evidence="1">
    <location>
        <begin position="197"/>
        <end position="226"/>
    </location>
</feature>
<reference evidence="4" key="1">
    <citation type="journal article" date="2020" name="PLoS Negl. Trop. Dis.">
        <title>High-quality nuclear genome for Sarcoptes scabiei-A critical resource for a neglected parasite.</title>
        <authorList>
            <person name="Korhonen P.K."/>
            <person name="Gasser R.B."/>
            <person name="Ma G."/>
            <person name="Wang T."/>
            <person name="Stroehlein A.J."/>
            <person name="Young N.D."/>
            <person name="Ang C.S."/>
            <person name="Fernando D.D."/>
            <person name="Lu H.C."/>
            <person name="Taylor S."/>
            <person name="Reynolds S.L."/>
            <person name="Mofiz E."/>
            <person name="Najaraj S.H."/>
            <person name="Gowda H."/>
            <person name="Madugundu A."/>
            <person name="Renuse S."/>
            <person name="Holt D."/>
            <person name="Pandey A."/>
            <person name="Papenfuss A.T."/>
            <person name="Fischer K."/>
        </authorList>
    </citation>
    <scope>NUCLEOTIDE SEQUENCE [LARGE SCALE GENOMIC DNA]</scope>
</reference>
<proteinExistence type="predicted"/>
<evidence type="ECO:0000259" key="1">
    <source>
        <dbReference type="Pfam" id="PF01466"/>
    </source>
</evidence>
<protein>
    <submittedName>
        <fullName evidence="2">E3 ubiquitin ligase complex SCF subunit sconC</fullName>
    </submittedName>
</protein>
<dbReference type="Pfam" id="PF01466">
    <property type="entry name" value="Skp1"/>
    <property type="match status" value="1"/>
</dbReference>
<dbReference type="EMBL" id="WVUK01000056">
    <property type="protein sequence ID" value="KAF7492955.1"/>
    <property type="molecule type" value="Genomic_DNA"/>
</dbReference>
<gene>
    <name evidence="2" type="ORF">SSS_7745</name>
</gene>
<dbReference type="AlphaFoldDB" id="A0A834RA46"/>
<name>A0A834RA46_SARSC</name>
<dbReference type="Gene3D" id="3.30.710.10">
    <property type="entry name" value="Potassium Channel Kv1.1, Chain A"/>
    <property type="match status" value="1"/>
</dbReference>
<dbReference type="OMA" id="HEQNAWI"/>
<dbReference type="OrthoDB" id="2342932at2759"/>
<evidence type="ECO:0000313" key="3">
    <source>
        <dbReference type="EnsemblMetazoa" id="KAF7492955.1"/>
    </source>
</evidence>
<keyword evidence="4" id="KW-1185">Reference proteome</keyword>
<dbReference type="InterPro" id="IPR016897">
    <property type="entry name" value="SKP1"/>
</dbReference>
<dbReference type="SUPFAM" id="SSF81382">
    <property type="entry name" value="Skp1 dimerisation domain-like"/>
    <property type="match status" value="1"/>
</dbReference>
<dbReference type="PANTHER" id="PTHR11165">
    <property type="entry name" value="SKP1"/>
    <property type="match status" value="1"/>
</dbReference>
<dbReference type="InterPro" id="IPR036296">
    <property type="entry name" value="SKP1-like_dim_sf"/>
</dbReference>
<evidence type="ECO:0000313" key="4">
    <source>
        <dbReference type="Proteomes" id="UP000070412"/>
    </source>
</evidence>
<dbReference type="InterPro" id="IPR011333">
    <property type="entry name" value="SKP1/BTB/POZ_sf"/>
</dbReference>
<evidence type="ECO:0000313" key="2">
    <source>
        <dbReference type="EMBL" id="KAF7492955.1"/>
    </source>
</evidence>
<reference evidence="2" key="2">
    <citation type="submission" date="2020-01" db="EMBL/GenBank/DDBJ databases">
        <authorList>
            <person name="Korhonen P.K.K."/>
            <person name="Guangxu M.G."/>
            <person name="Wang T.W."/>
            <person name="Stroehlein A.J.S."/>
            <person name="Young N.D."/>
            <person name="Ang C.-S.A."/>
            <person name="Fernando D.W.F."/>
            <person name="Lu H.L."/>
            <person name="Taylor S.T."/>
            <person name="Ehtesham M.E.M."/>
            <person name="Najaraj S.H.N."/>
            <person name="Harsha G.H.G."/>
            <person name="Madugundu A.M."/>
            <person name="Renuse S.R."/>
            <person name="Holt D.H."/>
            <person name="Pandey A.P."/>
            <person name="Papenfuss A.P."/>
            <person name="Gasser R.B.G."/>
            <person name="Fischer K.F."/>
        </authorList>
    </citation>
    <scope>NUCLEOTIDE SEQUENCE</scope>
    <source>
        <strain evidence="2">SSS_KF_BRIS2020</strain>
    </source>
</reference>
<dbReference type="InterPro" id="IPR016072">
    <property type="entry name" value="Skp1_comp_dimer"/>
</dbReference>
<reference evidence="3" key="3">
    <citation type="submission" date="2022-06" db="UniProtKB">
        <authorList>
            <consortium name="EnsemblMetazoa"/>
        </authorList>
    </citation>
    <scope>IDENTIFICATION</scope>
</reference>
<organism evidence="2">
    <name type="scientific">Sarcoptes scabiei</name>
    <name type="common">Itch mite</name>
    <name type="synonym">Acarus scabiei</name>
    <dbReference type="NCBI Taxonomy" id="52283"/>
    <lineage>
        <taxon>Eukaryota</taxon>
        <taxon>Metazoa</taxon>
        <taxon>Ecdysozoa</taxon>
        <taxon>Arthropoda</taxon>
        <taxon>Chelicerata</taxon>
        <taxon>Arachnida</taxon>
        <taxon>Acari</taxon>
        <taxon>Acariformes</taxon>
        <taxon>Sarcoptiformes</taxon>
        <taxon>Astigmata</taxon>
        <taxon>Psoroptidia</taxon>
        <taxon>Sarcoptoidea</taxon>
        <taxon>Sarcoptidae</taxon>
        <taxon>Sarcoptinae</taxon>
        <taxon>Sarcoptes</taxon>
    </lineage>
</organism>